<reference evidence="9 10" key="1">
    <citation type="submission" date="2021-02" db="EMBL/GenBank/DDBJ databases">
        <title>Bacillus sp. RD4P76, an endophyte from a halophyte.</title>
        <authorList>
            <person name="Sun J.-Q."/>
        </authorList>
    </citation>
    <scope>NUCLEOTIDE SEQUENCE [LARGE SCALE GENOMIC DNA]</scope>
    <source>
        <strain evidence="9 10">RD4P76</strain>
    </source>
</reference>
<comment type="subcellular location">
    <subcellularLocation>
        <location evidence="1">Cell membrane</location>
        <topology evidence="1">Multi-pass membrane protein</topology>
    </subcellularLocation>
</comment>
<evidence type="ECO:0000313" key="9">
    <source>
        <dbReference type="EMBL" id="MBM6618142.1"/>
    </source>
</evidence>
<dbReference type="SUPFAM" id="SSF103473">
    <property type="entry name" value="MFS general substrate transporter"/>
    <property type="match status" value="1"/>
</dbReference>
<evidence type="ECO:0000256" key="4">
    <source>
        <dbReference type="ARBA" id="ARBA00022692"/>
    </source>
</evidence>
<proteinExistence type="predicted"/>
<feature type="transmembrane region" description="Helical" evidence="7">
    <location>
        <begin position="394"/>
        <end position="414"/>
    </location>
</feature>
<comment type="caution">
    <text evidence="9">The sequence shown here is derived from an EMBL/GenBank/DDBJ whole genome shotgun (WGS) entry which is preliminary data.</text>
</comment>
<evidence type="ECO:0000313" key="10">
    <source>
        <dbReference type="Proteomes" id="UP001518925"/>
    </source>
</evidence>
<feature type="transmembrane region" description="Helical" evidence="7">
    <location>
        <begin position="73"/>
        <end position="95"/>
    </location>
</feature>
<feature type="transmembrane region" description="Helical" evidence="7">
    <location>
        <begin position="218"/>
        <end position="240"/>
    </location>
</feature>
<evidence type="ECO:0000256" key="6">
    <source>
        <dbReference type="ARBA" id="ARBA00023136"/>
    </source>
</evidence>
<dbReference type="EMBL" id="JAFELM010000030">
    <property type="protein sequence ID" value="MBM6618142.1"/>
    <property type="molecule type" value="Genomic_DNA"/>
</dbReference>
<feature type="transmembrane region" description="Helical" evidence="7">
    <location>
        <begin position="252"/>
        <end position="273"/>
    </location>
</feature>
<keyword evidence="5 7" id="KW-1133">Transmembrane helix</keyword>
<evidence type="ECO:0000256" key="3">
    <source>
        <dbReference type="ARBA" id="ARBA00022475"/>
    </source>
</evidence>
<feature type="transmembrane region" description="Helical" evidence="7">
    <location>
        <begin position="285"/>
        <end position="318"/>
    </location>
</feature>
<keyword evidence="6 7" id="KW-0472">Membrane</keyword>
<gene>
    <name evidence="9" type="ORF">JR050_10775</name>
</gene>
<protein>
    <submittedName>
        <fullName evidence="9">MFS transporter</fullName>
    </submittedName>
</protein>
<feature type="transmembrane region" description="Helical" evidence="7">
    <location>
        <begin position="142"/>
        <end position="162"/>
    </location>
</feature>
<accession>A0ABS2DI20</accession>
<feature type="transmembrane region" description="Helical" evidence="7">
    <location>
        <begin position="12"/>
        <end position="35"/>
    </location>
</feature>
<dbReference type="InterPro" id="IPR020846">
    <property type="entry name" value="MFS_dom"/>
</dbReference>
<keyword evidence="2" id="KW-0813">Transport</keyword>
<dbReference type="PROSITE" id="PS50850">
    <property type="entry name" value="MFS"/>
    <property type="match status" value="1"/>
</dbReference>
<feature type="transmembrane region" description="Helical" evidence="7">
    <location>
        <begin position="41"/>
        <end position="66"/>
    </location>
</feature>
<dbReference type="CDD" id="cd06173">
    <property type="entry name" value="MFS_MefA_like"/>
    <property type="match status" value="1"/>
</dbReference>
<feature type="transmembrane region" description="Helical" evidence="7">
    <location>
        <begin position="168"/>
        <end position="186"/>
    </location>
</feature>
<dbReference type="Pfam" id="PF07690">
    <property type="entry name" value="MFS_1"/>
    <property type="match status" value="1"/>
</dbReference>
<keyword evidence="10" id="KW-1185">Reference proteome</keyword>
<evidence type="ECO:0000256" key="1">
    <source>
        <dbReference type="ARBA" id="ARBA00004651"/>
    </source>
</evidence>
<name>A0ABS2DI20_9BACI</name>
<sequence>MAKQSFKTFSILWFGQLASVVGSGLTGFALGVWVFQETGSVTLFSFIIMAAVVPGVLAAPFAGYVVDKWKRKYIMIIADVIAGISTLVILLLLMFDVLEVWHIFLTSAIASFSSSFQLPAYQSTVALLVPKKQLGRANGMVQMADSLSMLIAPISAGLLLGIIGLEGIIMLDLFTFIIAVGTLIVIKFPELAKETTAIKSKFVKEALKGWTYIKERPALVGLLFYFAFVNFLLGYLNVLIQPLILMLSDEKALGIVISISGGGMLLGGVLLSIWGGMKDKMKQFLLFGMLSAIGLSIMGLSSSIVVITIGMFITLALIPFGNAAVQEIWQRKVHANVQGRVFALRRMVGLSLSPIAYLTAGPVTEKIFSPLMSENGLLSTNLGLILGVGEGRGIGLLFFTLGILWLITGVAYYAHPRIRRLDHELPDAIDAPELAETNNPVLEQKVVSVKG</sequence>
<evidence type="ECO:0000256" key="5">
    <source>
        <dbReference type="ARBA" id="ARBA00022989"/>
    </source>
</evidence>
<dbReference type="PANTHER" id="PTHR43266">
    <property type="entry name" value="MACROLIDE-EFFLUX PROTEIN"/>
    <property type="match status" value="1"/>
</dbReference>
<dbReference type="RefSeq" id="WP_204203503.1">
    <property type="nucleotide sequence ID" value="NZ_JAFELM010000030.1"/>
</dbReference>
<organism evidence="9 10">
    <name type="scientific">Bacillus suaedaesalsae</name>
    <dbReference type="NCBI Taxonomy" id="2810349"/>
    <lineage>
        <taxon>Bacteria</taxon>
        <taxon>Bacillati</taxon>
        <taxon>Bacillota</taxon>
        <taxon>Bacilli</taxon>
        <taxon>Bacillales</taxon>
        <taxon>Bacillaceae</taxon>
        <taxon>Bacillus</taxon>
    </lineage>
</organism>
<dbReference type="InterPro" id="IPR011701">
    <property type="entry name" value="MFS"/>
</dbReference>
<keyword evidence="4 7" id="KW-0812">Transmembrane</keyword>
<dbReference type="PANTHER" id="PTHR43266:SF2">
    <property type="entry name" value="MAJOR FACILITATOR SUPERFAMILY (MFS) PROFILE DOMAIN-CONTAINING PROTEIN"/>
    <property type="match status" value="1"/>
</dbReference>
<keyword evidence="3" id="KW-1003">Cell membrane</keyword>
<dbReference type="Gene3D" id="1.20.1250.20">
    <property type="entry name" value="MFS general substrate transporter like domains"/>
    <property type="match status" value="1"/>
</dbReference>
<evidence type="ECO:0000256" key="7">
    <source>
        <dbReference type="SAM" id="Phobius"/>
    </source>
</evidence>
<evidence type="ECO:0000256" key="2">
    <source>
        <dbReference type="ARBA" id="ARBA00022448"/>
    </source>
</evidence>
<feature type="transmembrane region" description="Helical" evidence="7">
    <location>
        <begin position="101"/>
        <end position="121"/>
    </location>
</feature>
<feature type="domain" description="Major facilitator superfamily (MFS) profile" evidence="8">
    <location>
        <begin position="1"/>
        <end position="193"/>
    </location>
</feature>
<evidence type="ECO:0000259" key="8">
    <source>
        <dbReference type="PROSITE" id="PS50850"/>
    </source>
</evidence>
<dbReference type="InterPro" id="IPR036259">
    <property type="entry name" value="MFS_trans_sf"/>
</dbReference>
<dbReference type="Proteomes" id="UP001518925">
    <property type="component" value="Unassembled WGS sequence"/>
</dbReference>